<keyword evidence="5 11" id="KW-0812">Transmembrane</keyword>
<protein>
    <recommendedName>
        <fullName evidence="9">Flagellar M-ring protein</fullName>
    </recommendedName>
</protein>
<keyword evidence="15" id="KW-1185">Reference proteome</keyword>
<evidence type="ECO:0000256" key="11">
    <source>
        <dbReference type="SAM" id="Phobius"/>
    </source>
</evidence>
<dbReference type="PRINTS" id="PR01009">
    <property type="entry name" value="FLGMRINGFLIF"/>
</dbReference>
<feature type="domain" description="Flagellar M-ring N-terminal" evidence="12">
    <location>
        <begin position="48"/>
        <end position="226"/>
    </location>
</feature>
<comment type="subcellular location">
    <subcellularLocation>
        <location evidence="1 9">Bacterial flagellum basal body</location>
    </subcellularLocation>
    <subcellularLocation>
        <location evidence="2">Cell membrane</location>
        <topology evidence="2">Multi-pass membrane protein</topology>
    </subcellularLocation>
</comment>
<keyword evidence="6 11" id="KW-1133">Transmembrane helix</keyword>
<dbReference type="Gene3D" id="3.30.300.30">
    <property type="match status" value="1"/>
</dbReference>
<keyword evidence="7 11" id="KW-0472">Membrane</keyword>
<dbReference type="PIRSF" id="PIRSF004862">
    <property type="entry name" value="FliF"/>
    <property type="match status" value="1"/>
</dbReference>
<dbReference type="EMBL" id="BAAAZO010000003">
    <property type="protein sequence ID" value="GAA3607568.1"/>
    <property type="molecule type" value="Genomic_DNA"/>
</dbReference>
<organism evidence="14 15">
    <name type="scientific">Kineosporia mesophila</name>
    <dbReference type="NCBI Taxonomy" id="566012"/>
    <lineage>
        <taxon>Bacteria</taxon>
        <taxon>Bacillati</taxon>
        <taxon>Actinomycetota</taxon>
        <taxon>Actinomycetes</taxon>
        <taxon>Kineosporiales</taxon>
        <taxon>Kineosporiaceae</taxon>
        <taxon>Kineosporia</taxon>
    </lineage>
</organism>
<keyword evidence="14" id="KW-0282">Flagellum</keyword>
<dbReference type="Pfam" id="PF08345">
    <property type="entry name" value="YscJ_FliF_C"/>
    <property type="match status" value="1"/>
</dbReference>
<evidence type="ECO:0000256" key="4">
    <source>
        <dbReference type="ARBA" id="ARBA00022475"/>
    </source>
</evidence>
<evidence type="ECO:0000256" key="7">
    <source>
        <dbReference type="ARBA" id="ARBA00023136"/>
    </source>
</evidence>
<feature type="transmembrane region" description="Helical" evidence="11">
    <location>
        <begin position="27"/>
        <end position="47"/>
    </location>
</feature>
<keyword evidence="14" id="KW-0969">Cilium</keyword>
<evidence type="ECO:0000313" key="14">
    <source>
        <dbReference type="EMBL" id="GAA3607568.1"/>
    </source>
</evidence>
<dbReference type="Proteomes" id="UP001501074">
    <property type="component" value="Unassembled WGS sequence"/>
</dbReference>
<feature type="transmembrane region" description="Helical" evidence="11">
    <location>
        <begin position="436"/>
        <end position="454"/>
    </location>
</feature>
<comment type="caution">
    <text evidence="14">The sequence shown here is derived from an EMBL/GenBank/DDBJ whole genome shotgun (WGS) entry which is preliminary data.</text>
</comment>
<accession>A0ABP6ZIY0</accession>
<name>A0ABP6ZIY0_9ACTN</name>
<dbReference type="Pfam" id="PF01514">
    <property type="entry name" value="YscJ_FliF"/>
    <property type="match status" value="1"/>
</dbReference>
<feature type="compositionally biased region" description="Polar residues" evidence="10">
    <location>
        <begin position="321"/>
        <end position="331"/>
    </location>
</feature>
<keyword evidence="14" id="KW-0966">Cell projection</keyword>
<dbReference type="RefSeq" id="WP_231483808.1">
    <property type="nucleotide sequence ID" value="NZ_BAAAZO010000003.1"/>
</dbReference>
<dbReference type="InterPro" id="IPR006182">
    <property type="entry name" value="FliF_N_dom"/>
</dbReference>
<feature type="domain" description="Flagellar M-ring C-terminal" evidence="13">
    <location>
        <begin position="261"/>
        <end position="409"/>
    </location>
</feature>
<feature type="region of interest" description="Disordered" evidence="10">
    <location>
        <begin position="214"/>
        <end position="244"/>
    </location>
</feature>
<keyword evidence="8 9" id="KW-0975">Bacterial flagellum</keyword>
<dbReference type="CDD" id="cd12087">
    <property type="entry name" value="TM_EGFR-like"/>
    <property type="match status" value="1"/>
</dbReference>
<dbReference type="NCBIfam" id="TIGR00206">
    <property type="entry name" value="fliF"/>
    <property type="match status" value="1"/>
</dbReference>
<evidence type="ECO:0000256" key="2">
    <source>
        <dbReference type="ARBA" id="ARBA00004651"/>
    </source>
</evidence>
<feature type="region of interest" description="Disordered" evidence="10">
    <location>
        <begin position="311"/>
        <end position="332"/>
    </location>
</feature>
<dbReference type="InterPro" id="IPR043427">
    <property type="entry name" value="YscJ/FliF"/>
</dbReference>
<dbReference type="InterPro" id="IPR000067">
    <property type="entry name" value="FlgMring_FliF"/>
</dbReference>
<evidence type="ECO:0000259" key="12">
    <source>
        <dbReference type="Pfam" id="PF01514"/>
    </source>
</evidence>
<keyword evidence="4" id="KW-1003">Cell membrane</keyword>
<dbReference type="InterPro" id="IPR013556">
    <property type="entry name" value="Flag_M-ring_C"/>
</dbReference>
<proteinExistence type="inferred from homology"/>
<dbReference type="PANTHER" id="PTHR30046:SF0">
    <property type="entry name" value="FLAGELLAR M-RING PROTEIN"/>
    <property type="match status" value="1"/>
</dbReference>
<comment type="function">
    <text evidence="9">The M ring may be actively involved in energy transduction.</text>
</comment>
<sequence length="533" mass="55525">MSPQFNAKAVTTRVRTFANGFTAGQRAVVIIGVIALLLAAFALSKYLSQPNWTPLYGGLSGEDANAITEQLNTDGVPYQLADSGTAILVPKEQVYSERIKLAAAGLAGSANGSSGEGWSLLDDQGITATEFQQNVAYQRALSGELGKTLEAMDGVDKAVVQLAIPEESVFSEDNQKPTASVLLKLKPGTELTDSQVQSITQLVGGSVANLSPDDVTVTDQSGELLSGSGAGGGSAASDAGQTDTQTAAFESRMNNSVENVLNAVVGPNNSKVQVNATLNFDQQKTTSKIFTQSTPTPPPISEAQVTETYSGNNAAAGGTLGQTLPTPLSSSGGAGNYGRYQSTVNNAVNQSVAEVQAAPGKVERMTVAVVLNSKTAGAMNTNTASQLVTNALGLDTARGDSVQVSVLPFDTSAADAAKKALDAQASSEKTAGYLSLAKQVGLALLVLIAVIIFLRRRKKQQIEEEEARIEATASDLPDGMLLSPQAIANNQQLALAQEADLSRDRMRDEVSAMVDNQPDDVAAMLQGWLAERK</sequence>
<gene>
    <name evidence="14" type="primary">fliF</name>
    <name evidence="14" type="ORF">GCM10022223_24410</name>
</gene>
<evidence type="ECO:0000313" key="15">
    <source>
        <dbReference type="Proteomes" id="UP001501074"/>
    </source>
</evidence>
<comment type="similarity">
    <text evidence="3 9">Belongs to the FliF family.</text>
</comment>
<evidence type="ECO:0000256" key="5">
    <source>
        <dbReference type="ARBA" id="ARBA00022692"/>
    </source>
</evidence>
<evidence type="ECO:0000256" key="8">
    <source>
        <dbReference type="ARBA" id="ARBA00023143"/>
    </source>
</evidence>
<evidence type="ECO:0000256" key="1">
    <source>
        <dbReference type="ARBA" id="ARBA00004117"/>
    </source>
</evidence>
<dbReference type="PANTHER" id="PTHR30046">
    <property type="entry name" value="FLAGELLAR M-RING PROTEIN"/>
    <property type="match status" value="1"/>
</dbReference>
<evidence type="ECO:0000256" key="9">
    <source>
        <dbReference type="PIRNR" id="PIRNR004862"/>
    </source>
</evidence>
<evidence type="ECO:0000256" key="10">
    <source>
        <dbReference type="SAM" id="MobiDB-lite"/>
    </source>
</evidence>
<evidence type="ECO:0000259" key="13">
    <source>
        <dbReference type="Pfam" id="PF08345"/>
    </source>
</evidence>
<evidence type="ECO:0000256" key="6">
    <source>
        <dbReference type="ARBA" id="ARBA00022989"/>
    </source>
</evidence>
<dbReference type="InterPro" id="IPR045851">
    <property type="entry name" value="AMP-bd_C_sf"/>
</dbReference>
<evidence type="ECO:0000256" key="3">
    <source>
        <dbReference type="ARBA" id="ARBA00007971"/>
    </source>
</evidence>
<reference evidence="15" key="1">
    <citation type="journal article" date="2019" name="Int. J. Syst. Evol. Microbiol.">
        <title>The Global Catalogue of Microorganisms (GCM) 10K type strain sequencing project: providing services to taxonomists for standard genome sequencing and annotation.</title>
        <authorList>
            <consortium name="The Broad Institute Genomics Platform"/>
            <consortium name="The Broad Institute Genome Sequencing Center for Infectious Disease"/>
            <person name="Wu L."/>
            <person name="Ma J."/>
        </authorList>
    </citation>
    <scope>NUCLEOTIDE SEQUENCE [LARGE SCALE GENOMIC DNA]</scope>
    <source>
        <strain evidence="15">JCM 16902</strain>
    </source>
</reference>